<reference evidence="3" key="1">
    <citation type="submission" date="2018-03" db="EMBL/GenBank/DDBJ databases">
        <authorList>
            <person name="Rodrigo-Torres L."/>
            <person name="Arahal R. D."/>
            <person name="Lucena T."/>
        </authorList>
    </citation>
    <scope>NUCLEOTIDE SEQUENCE [LARGE SCALE GENOMIC DNA]</scope>
    <source>
        <strain evidence="3">CECT 7615</strain>
    </source>
</reference>
<keyword evidence="3" id="KW-1185">Reference proteome</keyword>
<dbReference type="RefSeq" id="WP_108786847.1">
    <property type="nucleotide sequence ID" value="NZ_ONZG01000004.1"/>
</dbReference>
<dbReference type="Proteomes" id="UP000244898">
    <property type="component" value="Unassembled WGS sequence"/>
</dbReference>
<organism evidence="2 3">
    <name type="scientific">Falsiruegeria mediterranea M17</name>
    <dbReference type="NCBI Taxonomy" id="1200281"/>
    <lineage>
        <taxon>Bacteria</taxon>
        <taxon>Pseudomonadati</taxon>
        <taxon>Pseudomonadota</taxon>
        <taxon>Alphaproteobacteria</taxon>
        <taxon>Rhodobacterales</taxon>
        <taxon>Roseobacteraceae</taxon>
        <taxon>Falsiruegeria</taxon>
    </lineage>
</organism>
<evidence type="ECO:0000313" key="2">
    <source>
        <dbReference type="EMBL" id="SPJ28429.1"/>
    </source>
</evidence>
<evidence type="ECO:0008006" key="4">
    <source>
        <dbReference type="Google" id="ProtNLM"/>
    </source>
</evidence>
<dbReference type="AlphaFoldDB" id="A0A2R8C7L5"/>
<feature type="signal peptide" evidence="1">
    <location>
        <begin position="1"/>
        <end position="23"/>
    </location>
</feature>
<evidence type="ECO:0000313" key="3">
    <source>
        <dbReference type="Proteomes" id="UP000244898"/>
    </source>
</evidence>
<sequence length="238" mass="26037">MYLRRIAFTLVVLPLFGAHSARAADTDALFDVQAWGVKIGEFRISGQDRSNSYSVTSKFETTGLVKQLGRIWFTMSAKGQKSGGSFIPARYAERVQTGRRKSEAQIDYSSGFPLLTGGKLGTEDAEVLDAAAQTDTVDPLTAMFIALSDQPRAGLCTLNQPIFDGARRTIAFMTGRRDDGDNVVCTGQFQRLGGYSAKQLRQGRNSSYELTYVPAGVLMRVQEARVTSSRGTAILTRR</sequence>
<proteinExistence type="predicted"/>
<evidence type="ECO:0000256" key="1">
    <source>
        <dbReference type="SAM" id="SignalP"/>
    </source>
</evidence>
<dbReference type="OrthoDB" id="7844015at2"/>
<name>A0A2R8C7L5_9RHOB</name>
<keyword evidence="1" id="KW-0732">Signal</keyword>
<protein>
    <recommendedName>
        <fullName evidence="4">DUF3108 domain-containing protein</fullName>
    </recommendedName>
</protein>
<accession>A0A2R8C7L5</accession>
<feature type="chain" id="PRO_5015322925" description="DUF3108 domain-containing protein" evidence="1">
    <location>
        <begin position="24"/>
        <end position="238"/>
    </location>
</feature>
<dbReference type="EMBL" id="ONZG01000004">
    <property type="protein sequence ID" value="SPJ28429.1"/>
    <property type="molecule type" value="Genomic_DNA"/>
</dbReference>
<gene>
    <name evidence="2" type="ORF">TRM7615_01928</name>
</gene>